<dbReference type="InterPro" id="IPR004358">
    <property type="entry name" value="Sig_transdc_His_kin-like_C"/>
</dbReference>
<dbReference type="SMART" id="SM00388">
    <property type="entry name" value="HisKA"/>
    <property type="match status" value="1"/>
</dbReference>
<dbReference type="SMART" id="SM00091">
    <property type="entry name" value="PAS"/>
    <property type="match status" value="2"/>
</dbReference>
<dbReference type="InterPro" id="IPR011006">
    <property type="entry name" value="CheY-like_superfamily"/>
</dbReference>
<dbReference type="Gene3D" id="3.40.50.2300">
    <property type="match status" value="1"/>
</dbReference>
<dbReference type="InterPro" id="IPR035965">
    <property type="entry name" value="PAS-like_dom_sf"/>
</dbReference>
<dbReference type="OrthoDB" id="9796100at2"/>
<evidence type="ECO:0000259" key="7">
    <source>
        <dbReference type="PROSITE" id="PS50110"/>
    </source>
</evidence>
<keyword evidence="10" id="KW-1185">Reference proteome</keyword>
<evidence type="ECO:0000313" key="9">
    <source>
        <dbReference type="EMBL" id="QDO99384.1"/>
    </source>
</evidence>
<dbReference type="PANTHER" id="PTHR43065:SF42">
    <property type="entry name" value="TWO-COMPONENT SENSOR PPRA"/>
    <property type="match status" value="1"/>
</dbReference>
<dbReference type="Pfam" id="PF00512">
    <property type="entry name" value="HisKA"/>
    <property type="match status" value="1"/>
</dbReference>
<dbReference type="PROSITE" id="PS50109">
    <property type="entry name" value="HIS_KIN"/>
    <property type="match status" value="1"/>
</dbReference>
<dbReference type="RefSeq" id="WP_144258380.1">
    <property type="nucleotide sequence ID" value="NZ_CP041636.1"/>
</dbReference>
<dbReference type="Proteomes" id="UP000317496">
    <property type="component" value="Chromosome"/>
</dbReference>
<evidence type="ECO:0000256" key="5">
    <source>
        <dbReference type="SAM" id="MobiDB-lite"/>
    </source>
</evidence>
<dbReference type="InterPro" id="IPR005467">
    <property type="entry name" value="His_kinase_dom"/>
</dbReference>
<dbReference type="InterPro" id="IPR003661">
    <property type="entry name" value="HisK_dim/P_dom"/>
</dbReference>
<evidence type="ECO:0000259" key="6">
    <source>
        <dbReference type="PROSITE" id="PS50109"/>
    </source>
</evidence>
<dbReference type="Gene3D" id="1.10.287.130">
    <property type="match status" value="1"/>
</dbReference>
<dbReference type="PANTHER" id="PTHR43065">
    <property type="entry name" value="SENSOR HISTIDINE KINASE"/>
    <property type="match status" value="1"/>
</dbReference>
<dbReference type="SUPFAM" id="SSF47384">
    <property type="entry name" value="Homodimeric domain of signal transducing histidine kinase"/>
    <property type="match status" value="1"/>
</dbReference>
<dbReference type="CDD" id="cd00130">
    <property type="entry name" value="PAS"/>
    <property type="match status" value="2"/>
</dbReference>
<dbReference type="PRINTS" id="PR00344">
    <property type="entry name" value="BCTRLSENSOR"/>
</dbReference>
<gene>
    <name evidence="9" type="ORF">FNB15_19805</name>
</gene>
<dbReference type="PROSITE" id="PS50110">
    <property type="entry name" value="RESPONSE_REGULATORY"/>
    <property type="match status" value="1"/>
</dbReference>
<dbReference type="PROSITE" id="PS50112">
    <property type="entry name" value="PAS"/>
    <property type="match status" value="2"/>
</dbReference>
<feature type="domain" description="PAS" evidence="8">
    <location>
        <begin position="138"/>
        <end position="188"/>
    </location>
</feature>
<dbReference type="SUPFAM" id="SSF55874">
    <property type="entry name" value="ATPase domain of HSP90 chaperone/DNA topoisomerase II/histidine kinase"/>
    <property type="match status" value="1"/>
</dbReference>
<dbReference type="InterPro" id="IPR013656">
    <property type="entry name" value="PAS_4"/>
</dbReference>
<evidence type="ECO:0000256" key="1">
    <source>
        <dbReference type="ARBA" id="ARBA00000085"/>
    </source>
</evidence>
<dbReference type="SUPFAM" id="SSF55785">
    <property type="entry name" value="PYP-like sensor domain (PAS domain)"/>
    <property type="match status" value="2"/>
</dbReference>
<dbReference type="KEGG" id="fer:FNB15_19805"/>
<evidence type="ECO:0000313" key="10">
    <source>
        <dbReference type="Proteomes" id="UP000317496"/>
    </source>
</evidence>
<organism evidence="9 10">
    <name type="scientific">Ferrovibrio terrae</name>
    <dbReference type="NCBI Taxonomy" id="2594003"/>
    <lineage>
        <taxon>Bacteria</taxon>
        <taxon>Pseudomonadati</taxon>
        <taxon>Pseudomonadota</taxon>
        <taxon>Alphaproteobacteria</taxon>
        <taxon>Rhodospirillales</taxon>
        <taxon>Rhodospirillaceae</taxon>
        <taxon>Ferrovibrio</taxon>
    </lineage>
</organism>
<feature type="region of interest" description="Disordered" evidence="5">
    <location>
        <begin position="196"/>
        <end position="222"/>
    </location>
</feature>
<reference evidence="9 10" key="1">
    <citation type="submission" date="2019-07" db="EMBL/GenBank/DDBJ databases">
        <title>Genome sequencing for Ferrovibrio sp. K5.</title>
        <authorList>
            <person name="Park S.-J."/>
        </authorList>
    </citation>
    <scope>NUCLEOTIDE SEQUENCE [LARGE SCALE GENOMIC DNA]</scope>
    <source>
        <strain evidence="9 10">K5</strain>
    </source>
</reference>
<feature type="domain" description="PAS" evidence="8">
    <location>
        <begin position="269"/>
        <end position="305"/>
    </location>
</feature>
<dbReference type="InterPro" id="IPR000014">
    <property type="entry name" value="PAS"/>
</dbReference>
<accession>A0A516H6H2</accession>
<feature type="domain" description="Histidine kinase" evidence="6">
    <location>
        <begin position="404"/>
        <end position="627"/>
    </location>
</feature>
<dbReference type="InterPro" id="IPR003594">
    <property type="entry name" value="HATPase_dom"/>
</dbReference>
<dbReference type="SMART" id="SM00387">
    <property type="entry name" value="HATPase_c"/>
    <property type="match status" value="1"/>
</dbReference>
<dbReference type="CDD" id="cd00082">
    <property type="entry name" value="HisKA"/>
    <property type="match status" value="1"/>
</dbReference>
<keyword evidence="3 4" id="KW-0597">Phosphoprotein</keyword>
<proteinExistence type="predicted"/>
<dbReference type="NCBIfam" id="TIGR00229">
    <property type="entry name" value="sensory_box"/>
    <property type="match status" value="1"/>
</dbReference>
<dbReference type="InterPro" id="IPR036097">
    <property type="entry name" value="HisK_dim/P_sf"/>
</dbReference>
<dbReference type="AlphaFoldDB" id="A0A516H6H2"/>
<dbReference type="Pfam" id="PF08448">
    <property type="entry name" value="PAS_4"/>
    <property type="match status" value="2"/>
</dbReference>
<name>A0A516H6H2_9PROT</name>
<feature type="domain" description="Response regulatory" evidence="7">
    <location>
        <begin position="652"/>
        <end position="768"/>
    </location>
</feature>
<dbReference type="Pfam" id="PF02518">
    <property type="entry name" value="HATPase_c"/>
    <property type="match status" value="1"/>
</dbReference>
<comment type="catalytic activity">
    <reaction evidence="1">
        <text>ATP + protein L-histidine = ADP + protein N-phospho-L-histidine.</text>
        <dbReference type="EC" id="2.7.13.3"/>
    </reaction>
</comment>
<evidence type="ECO:0000259" key="8">
    <source>
        <dbReference type="PROSITE" id="PS50112"/>
    </source>
</evidence>
<dbReference type="EMBL" id="CP041636">
    <property type="protein sequence ID" value="QDO99384.1"/>
    <property type="molecule type" value="Genomic_DNA"/>
</dbReference>
<evidence type="ECO:0000256" key="4">
    <source>
        <dbReference type="PROSITE-ProRule" id="PRU00169"/>
    </source>
</evidence>
<dbReference type="SUPFAM" id="SSF52172">
    <property type="entry name" value="CheY-like"/>
    <property type="match status" value="1"/>
</dbReference>
<dbReference type="SMART" id="SM00448">
    <property type="entry name" value="REC"/>
    <property type="match status" value="1"/>
</dbReference>
<dbReference type="InterPro" id="IPR036890">
    <property type="entry name" value="HATPase_C_sf"/>
</dbReference>
<dbReference type="InterPro" id="IPR001789">
    <property type="entry name" value="Sig_transdc_resp-reg_receiver"/>
</dbReference>
<feature type="modified residue" description="4-aspartylphosphate" evidence="4">
    <location>
        <position position="703"/>
    </location>
</feature>
<dbReference type="EC" id="2.7.13.3" evidence="2"/>
<dbReference type="Gene3D" id="3.30.565.10">
    <property type="entry name" value="Histidine kinase-like ATPase, C-terminal domain"/>
    <property type="match status" value="1"/>
</dbReference>
<dbReference type="Pfam" id="PF00072">
    <property type="entry name" value="Response_reg"/>
    <property type="match status" value="1"/>
</dbReference>
<sequence>MALSFASLIGSPRRRAAWMLAEASPFARAITRGHQLLADNTAYRVLAARLGNEGGHAPDVLLGREIGNAEIIARLQSLLPLGRAVQEDIAIHTATGVVSLRVTAMQAPGSVSGGRNWVIWDIQEVADNAAALVAVRQQRDELAAFIDNAPVGLYSVAPDGRFLFANRTFAAWLGGVPEQLVGSDLLLSDVLSHGEARENETMTPDWPGGEAKLRPLPAEDTEPDHPARLRLVSVSQTVVPDVDGNPLRYSAVVHDLGLELRQRGTLRPVEAEFRRFFDQAPIGILVLDSAGTIREANAAFAQLCGRDDWLGQRLAAMVREEDALALARHLVALRRGEIFSRALEVRLDGPRERVVEVFAASSAEREDGQSAQLVYLVDTTDQRSLQTQFHQSQKMQAVGQLAGGIAHDFNNLLTAMIGFCDLLLQRHQPGDQSFADIMQIKQNASRAANLVRQLLAFSRQQTLVPKVLDITDVLADLRNLIGRLIGETITLKMVHGRDLGLVKVDQGQLEQVIINLAVNARDAMADGGELKIRTLNHSVAQPTQLGAEIIPAGDYVAIEVTDTGHGIAPENMAKIFDPFFTTKAVGAGTGLGLSTVYGIIKQTGGFIHVESEPGEGACFRLYLPRHRPNAEELPAGREDARPDSRDLTGQGLVLLVEDEDAVRAFAARALRNKGYTVIEAASGEQALALPPEQLDRVELLISDVVMPNLDGPTLAAQLRSRRPDLKILFISGYAEDSLRNNMAKSADVNFLPKPFSLAQLAGKVKEVMDGTA</sequence>
<evidence type="ECO:0000256" key="3">
    <source>
        <dbReference type="ARBA" id="ARBA00022553"/>
    </source>
</evidence>
<dbReference type="GO" id="GO:0000155">
    <property type="term" value="F:phosphorelay sensor kinase activity"/>
    <property type="evidence" value="ECO:0007669"/>
    <property type="project" value="InterPro"/>
</dbReference>
<dbReference type="FunFam" id="1.10.287.130:FF:000037">
    <property type="entry name" value="Hybrid sensor histidine kinase/response regulator"/>
    <property type="match status" value="1"/>
</dbReference>
<evidence type="ECO:0000256" key="2">
    <source>
        <dbReference type="ARBA" id="ARBA00012438"/>
    </source>
</evidence>
<dbReference type="Gene3D" id="3.30.450.20">
    <property type="entry name" value="PAS domain"/>
    <property type="match status" value="2"/>
</dbReference>
<protein>
    <recommendedName>
        <fullName evidence="2">histidine kinase</fullName>
        <ecNumber evidence="2">2.7.13.3</ecNumber>
    </recommendedName>
</protein>